<name>A0A059T6T3_9CAUD</name>
<accession>A0A059T6T3</accession>
<reference evidence="1 2" key="1">
    <citation type="journal article" date="2014" name="Appl. Environ. Microbiol.">
        <title>Comparative genomic and morphological analysis of Listeria phages isolated from farm environments.</title>
        <authorList>
            <person name="Denes T."/>
            <person name="Vongkamjan K."/>
            <person name="Ackermann H.W."/>
            <person name="Moreno Switt A.I."/>
            <person name="Wiedmann M."/>
            <person name="den Bakker H.C."/>
        </authorList>
    </citation>
    <scope>NUCLEOTIDE SEQUENCE [LARGE SCALE GENOMIC DNA]</scope>
</reference>
<organism evidence="1 2">
    <name type="scientific">Listeria phage LP-083-2</name>
    <dbReference type="NCBI Taxonomy" id="1458855"/>
    <lineage>
        <taxon>Viruses</taxon>
        <taxon>Duplodnaviria</taxon>
        <taxon>Heunggongvirae</taxon>
        <taxon>Uroviricota</taxon>
        <taxon>Caudoviricetes</taxon>
        <taxon>Herelleviridae</taxon>
        <taxon>Jasinskavirinae</taxon>
        <taxon>Pecentumvirus</taxon>
        <taxon>Pecentumvirus LP0832</taxon>
    </lineage>
</organism>
<dbReference type="RefSeq" id="YP_009044558.1">
    <property type="nucleotide sequence ID" value="NC_024383.1"/>
</dbReference>
<dbReference type="EMBL" id="KJ094030">
    <property type="protein sequence ID" value="AHL19309.1"/>
    <property type="molecule type" value="Genomic_DNA"/>
</dbReference>
<gene>
    <name evidence="1" type="ORF">LP083-2_102</name>
</gene>
<sequence length="293" mass="33153">MYGGYEGQDSYEYPYSHGNPKHVEPEKVDEYVLSDYGWTAETIKAYMYGVRVVDPETGEEMGDTFYNHIIEVAVDKAEKELDIAILPRRESEHHDYNQTEFSSYMYTHVHKKPILQVDDLKLEMNGKAIYRYPANWWKVYCLAGHIELYPTALMQTSQSMTYDSVFGGYPQLAGTAPSIGRTYAPQMIHVEYIAGMLPRKRAGVSRDWEVPAALEQLVTKYALVEIFQVWGRLIIGAGIASRTLVYDGVSESIDTTQSAMYTGSAADIELINKDIDSLVAQLRSHFGINMIGL</sequence>
<dbReference type="GeneID" id="19735668"/>
<keyword evidence="2" id="KW-1185">Reference proteome</keyword>
<dbReference type="KEGG" id="vg:19735668"/>
<dbReference type="Proteomes" id="UP000026997">
    <property type="component" value="Segment"/>
</dbReference>
<evidence type="ECO:0000313" key="1">
    <source>
        <dbReference type="EMBL" id="AHL19309.1"/>
    </source>
</evidence>
<evidence type="ECO:0000313" key="2">
    <source>
        <dbReference type="Proteomes" id="UP000026997"/>
    </source>
</evidence>
<protein>
    <submittedName>
        <fullName evidence="1">Uncharacterized protein</fullName>
    </submittedName>
</protein>
<dbReference type="OrthoDB" id="6822at10239"/>
<proteinExistence type="predicted"/>